<comment type="caution">
    <text evidence="2">The sequence shown here is derived from an EMBL/GenBank/DDBJ whole genome shotgun (WGS) entry which is preliminary data.</text>
</comment>
<dbReference type="EMBL" id="JABAIL010000001">
    <property type="protein sequence ID" value="NLR89736.1"/>
    <property type="molecule type" value="Genomic_DNA"/>
</dbReference>
<evidence type="ECO:0000256" key="1">
    <source>
        <dbReference type="SAM" id="SignalP"/>
    </source>
</evidence>
<reference evidence="2 3" key="1">
    <citation type="submission" date="2020-04" db="EMBL/GenBank/DDBJ databases">
        <title>Flammeovirga sp. SR4, a novel species isolated from seawater.</title>
        <authorList>
            <person name="Wang X."/>
        </authorList>
    </citation>
    <scope>NUCLEOTIDE SEQUENCE [LARGE SCALE GENOMIC DNA]</scope>
    <source>
        <strain evidence="2 3">SR4</strain>
    </source>
</reference>
<evidence type="ECO:0000313" key="3">
    <source>
        <dbReference type="Proteomes" id="UP000585050"/>
    </source>
</evidence>
<sequence length="132" mass="14625">MKSLKQLLAFVLVSILAVNVSLAKGMENEDNEITKLRESVENASASDWAVYSDAAERCIELKANLSEAYIWIEKSIEINANSDNLEVKGDYLALNGANDMAITAYNKAILAGMQEGKDVQKLQKKVLKMSRR</sequence>
<accession>A0A7X8SGE1</accession>
<protein>
    <recommendedName>
        <fullName evidence="4">Tetratricopeptide repeat protein</fullName>
    </recommendedName>
</protein>
<feature type="chain" id="PRO_5031490134" description="Tetratricopeptide repeat protein" evidence="1">
    <location>
        <begin position="24"/>
        <end position="132"/>
    </location>
</feature>
<keyword evidence="3" id="KW-1185">Reference proteome</keyword>
<dbReference type="InterPro" id="IPR011990">
    <property type="entry name" value="TPR-like_helical_dom_sf"/>
</dbReference>
<keyword evidence="1" id="KW-0732">Signal</keyword>
<evidence type="ECO:0008006" key="4">
    <source>
        <dbReference type="Google" id="ProtNLM"/>
    </source>
</evidence>
<gene>
    <name evidence="2" type="ORF">HGP29_00895</name>
</gene>
<proteinExistence type="predicted"/>
<dbReference type="AlphaFoldDB" id="A0A7X8SGE1"/>
<organism evidence="2 3">
    <name type="scientific">Flammeovirga agarivorans</name>
    <dbReference type="NCBI Taxonomy" id="2726742"/>
    <lineage>
        <taxon>Bacteria</taxon>
        <taxon>Pseudomonadati</taxon>
        <taxon>Bacteroidota</taxon>
        <taxon>Cytophagia</taxon>
        <taxon>Cytophagales</taxon>
        <taxon>Flammeovirgaceae</taxon>
        <taxon>Flammeovirga</taxon>
    </lineage>
</organism>
<name>A0A7X8SGE1_9BACT</name>
<dbReference type="Gene3D" id="1.25.40.10">
    <property type="entry name" value="Tetratricopeptide repeat domain"/>
    <property type="match status" value="1"/>
</dbReference>
<dbReference type="Proteomes" id="UP000585050">
    <property type="component" value="Unassembled WGS sequence"/>
</dbReference>
<dbReference type="RefSeq" id="WP_168880422.1">
    <property type="nucleotide sequence ID" value="NZ_JABAIL010000001.1"/>
</dbReference>
<evidence type="ECO:0000313" key="2">
    <source>
        <dbReference type="EMBL" id="NLR89736.1"/>
    </source>
</evidence>
<feature type="signal peptide" evidence="1">
    <location>
        <begin position="1"/>
        <end position="23"/>
    </location>
</feature>